<dbReference type="SUPFAM" id="SSF56281">
    <property type="entry name" value="Metallo-hydrolase/oxidoreductase"/>
    <property type="match status" value="1"/>
</dbReference>
<keyword evidence="7" id="KW-1185">Reference proteome</keyword>
<evidence type="ECO:0000256" key="4">
    <source>
        <dbReference type="ARBA" id="ARBA00022833"/>
    </source>
</evidence>
<reference evidence="6 7" key="1">
    <citation type="submission" date="2020-01" db="EMBL/GenBank/DDBJ databases">
        <title>Ponticoccus aerotolerans gen. nov., sp. nov., an anaerobic bacterium and proposal of Ponticoccusceae fam. nov., Ponticoccusles ord. nov. and Ponticoccuse classis nov. in the phylum Kiritimatiellaeota.</title>
        <authorList>
            <person name="Zhou L.Y."/>
            <person name="Du Z.J."/>
        </authorList>
    </citation>
    <scope>NUCLEOTIDE SEQUENCE [LARGE SCALE GENOMIC DNA]</scope>
    <source>
        <strain evidence="6 7">S-5007</strain>
    </source>
</reference>
<keyword evidence="3 6" id="KW-0378">Hydrolase</keyword>
<dbReference type="InterPro" id="IPR036866">
    <property type="entry name" value="RibonucZ/Hydroxyglut_hydro"/>
</dbReference>
<dbReference type="KEGG" id="taer:GT409_12445"/>
<accession>A0A6P1MGK4</accession>
<dbReference type="RefSeq" id="WP_160629393.1">
    <property type="nucleotide sequence ID" value="NZ_CP047593.1"/>
</dbReference>
<keyword evidence="2" id="KW-0479">Metal-binding</keyword>
<name>A0A6P1MGK4_9BACT</name>
<sequence>MNLELITVGSYEVNCAVVWGKARKALILDPGKDAKEIENFLKTNNLQTAAYLLTHGHADHISALAELHKNHPAPVYLHPADQEWAFGPSNQILPYYPVPLRPDAEFPIFGKNDLEYSRVWNIADLSFQCLETPGHTPGGVCYWFQDAGVCFTGDTLFKGSCGRTDLPGGDARTLTESLKKLTETLPPETQIVAGHGLTSTIAKELATNFFLQKFNR</sequence>
<feature type="domain" description="Metallo-beta-lactamase" evidence="5">
    <location>
        <begin position="12"/>
        <end position="195"/>
    </location>
</feature>
<dbReference type="Gene3D" id="3.60.15.10">
    <property type="entry name" value="Ribonuclease Z/Hydroxyacylglutathione hydrolase-like"/>
    <property type="match status" value="1"/>
</dbReference>
<gene>
    <name evidence="6" type="ORF">GT409_12445</name>
</gene>
<dbReference type="InterPro" id="IPR051453">
    <property type="entry name" value="MBL_Glyoxalase_II"/>
</dbReference>
<dbReference type="PANTHER" id="PTHR46233">
    <property type="entry name" value="HYDROXYACYLGLUTATHIONE HYDROLASE GLOC"/>
    <property type="match status" value="1"/>
</dbReference>
<dbReference type="AlphaFoldDB" id="A0A6P1MGK4"/>
<dbReference type="SMART" id="SM00849">
    <property type="entry name" value="Lactamase_B"/>
    <property type="match status" value="1"/>
</dbReference>
<dbReference type="Pfam" id="PF00753">
    <property type="entry name" value="Lactamase_B"/>
    <property type="match status" value="1"/>
</dbReference>
<keyword evidence="4" id="KW-0862">Zinc</keyword>
<dbReference type="CDD" id="cd06262">
    <property type="entry name" value="metallo-hydrolase-like_MBL-fold"/>
    <property type="match status" value="1"/>
</dbReference>
<protein>
    <submittedName>
        <fullName evidence="6">MBL fold metallo-hydrolase</fullName>
    </submittedName>
</protein>
<evidence type="ECO:0000256" key="1">
    <source>
        <dbReference type="ARBA" id="ARBA00001947"/>
    </source>
</evidence>
<evidence type="ECO:0000256" key="3">
    <source>
        <dbReference type="ARBA" id="ARBA00022801"/>
    </source>
</evidence>
<dbReference type="InterPro" id="IPR001279">
    <property type="entry name" value="Metallo-B-lactamas"/>
</dbReference>
<evidence type="ECO:0000259" key="5">
    <source>
        <dbReference type="SMART" id="SM00849"/>
    </source>
</evidence>
<dbReference type="GO" id="GO:0016787">
    <property type="term" value="F:hydrolase activity"/>
    <property type="evidence" value="ECO:0007669"/>
    <property type="project" value="UniProtKB-KW"/>
</dbReference>
<dbReference type="PANTHER" id="PTHR46233:SF3">
    <property type="entry name" value="HYDROXYACYLGLUTATHIONE HYDROLASE GLOC"/>
    <property type="match status" value="1"/>
</dbReference>
<dbReference type="Proteomes" id="UP000464954">
    <property type="component" value="Chromosome"/>
</dbReference>
<evidence type="ECO:0000256" key="2">
    <source>
        <dbReference type="ARBA" id="ARBA00022723"/>
    </source>
</evidence>
<dbReference type="EMBL" id="CP047593">
    <property type="protein sequence ID" value="QHI70215.1"/>
    <property type="molecule type" value="Genomic_DNA"/>
</dbReference>
<evidence type="ECO:0000313" key="6">
    <source>
        <dbReference type="EMBL" id="QHI70215.1"/>
    </source>
</evidence>
<organism evidence="6 7">
    <name type="scientific">Tichowtungia aerotolerans</name>
    <dbReference type="NCBI Taxonomy" id="2697043"/>
    <lineage>
        <taxon>Bacteria</taxon>
        <taxon>Pseudomonadati</taxon>
        <taxon>Kiritimatiellota</taxon>
        <taxon>Tichowtungiia</taxon>
        <taxon>Tichowtungiales</taxon>
        <taxon>Tichowtungiaceae</taxon>
        <taxon>Tichowtungia</taxon>
    </lineage>
</organism>
<dbReference type="GO" id="GO:0046872">
    <property type="term" value="F:metal ion binding"/>
    <property type="evidence" value="ECO:0007669"/>
    <property type="project" value="UniProtKB-KW"/>
</dbReference>
<proteinExistence type="predicted"/>
<comment type="cofactor">
    <cofactor evidence="1">
        <name>Zn(2+)</name>
        <dbReference type="ChEBI" id="CHEBI:29105"/>
    </cofactor>
</comment>
<evidence type="ECO:0000313" key="7">
    <source>
        <dbReference type="Proteomes" id="UP000464954"/>
    </source>
</evidence>